<evidence type="ECO:0000259" key="9">
    <source>
        <dbReference type="PROSITE" id="PS50255"/>
    </source>
</evidence>
<feature type="domain" description="Cytochrome b5 heme-binding" evidence="9">
    <location>
        <begin position="28"/>
        <end position="98"/>
    </location>
</feature>
<evidence type="ECO:0000256" key="4">
    <source>
        <dbReference type="ARBA" id="ARBA00022989"/>
    </source>
</evidence>
<proteinExistence type="inferred from homology"/>
<dbReference type="PANTHER" id="PTHR19353:SF88">
    <property type="entry name" value="DELTA(5) FATTY ACID DESATURASE FAT-4"/>
    <property type="match status" value="1"/>
</dbReference>
<keyword evidence="4 8" id="KW-1133">Transmembrane helix</keyword>
<dbReference type="GO" id="GO:0016020">
    <property type="term" value="C:membrane"/>
    <property type="evidence" value="ECO:0007669"/>
    <property type="project" value="UniProtKB-SubCell"/>
</dbReference>
<dbReference type="GO" id="GO:0016717">
    <property type="term" value="F:oxidoreductase activity, acting on paired donors, with oxidation of a pair of donors resulting in the reduction of molecular oxygen to two molecules of water"/>
    <property type="evidence" value="ECO:0007669"/>
    <property type="project" value="TreeGrafter"/>
</dbReference>
<sequence>MGKGSQGSAPLANGDAPLGRKLQQFTWEQVKEKTAEQKWLVIENEVYNITNWARKHPGGSKVITHYAGQDATDAFKAFHNDLDFVKKYMKAIHIGSLAEKEQIVKPIEEDFRQLRATAEKMNLFKPSVTFFVLQLAHILFLDWASWAILYYFGTGWIAYLFSMAAITTVEGQLSWLQHDVGHLSVFPWTWLNHALHYFTMGIMKRHARRRRTYSPASPTPRLPSSQT</sequence>
<comment type="caution">
    <text evidence="10">The sequence shown here is derived from an EMBL/GenBank/DDBJ whole genome shotgun (WGS) entry which is preliminary data.</text>
</comment>
<keyword evidence="7 8" id="KW-0472">Membrane</keyword>
<name>A0AAE1D849_9GAST</name>
<evidence type="ECO:0000313" key="11">
    <source>
        <dbReference type="Proteomes" id="UP001283361"/>
    </source>
</evidence>
<dbReference type="InterPro" id="IPR012171">
    <property type="entry name" value="Fatty_acid_desaturase"/>
</dbReference>
<dbReference type="PRINTS" id="PR00363">
    <property type="entry name" value="CYTOCHROMEB5"/>
</dbReference>
<dbReference type="Pfam" id="PF00173">
    <property type="entry name" value="Cyt-b5"/>
    <property type="match status" value="1"/>
</dbReference>
<evidence type="ECO:0000256" key="5">
    <source>
        <dbReference type="ARBA" id="ARBA00023002"/>
    </source>
</evidence>
<keyword evidence="6" id="KW-0443">Lipid metabolism</keyword>
<gene>
    <name evidence="10" type="ORF">RRG08_034702</name>
</gene>
<protein>
    <recommendedName>
        <fullName evidence="9">Cytochrome b5 heme-binding domain-containing protein</fullName>
    </recommendedName>
</protein>
<keyword evidence="11" id="KW-1185">Reference proteome</keyword>
<reference evidence="10" key="1">
    <citation type="journal article" date="2023" name="G3 (Bethesda)">
        <title>A reference genome for the long-term kleptoplast-retaining sea slug Elysia crispata morphotype clarki.</title>
        <authorList>
            <person name="Eastman K.E."/>
            <person name="Pendleton A.L."/>
            <person name="Shaikh M.A."/>
            <person name="Suttiyut T."/>
            <person name="Ogas R."/>
            <person name="Tomko P."/>
            <person name="Gavelis G."/>
            <person name="Widhalm J.R."/>
            <person name="Wisecaver J.H."/>
        </authorList>
    </citation>
    <scope>NUCLEOTIDE SEQUENCE</scope>
    <source>
        <strain evidence="10">ECLA1</strain>
    </source>
</reference>
<dbReference type="PANTHER" id="PTHR19353">
    <property type="entry name" value="FATTY ACID DESATURASE 2"/>
    <property type="match status" value="1"/>
</dbReference>
<dbReference type="SMART" id="SM01117">
    <property type="entry name" value="Cyt-b5"/>
    <property type="match status" value="1"/>
</dbReference>
<feature type="transmembrane region" description="Helical" evidence="8">
    <location>
        <begin position="185"/>
        <end position="203"/>
    </location>
</feature>
<dbReference type="Gene3D" id="3.10.120.10">
    <property type="entry name" value="Cytochrome b5-like heme/steroid binding domain"/>
    <property type="match status" value="1"/>
</dbReference>
<comment type="similarity">
    <text evidence="2">Belongs to the fatty acid desaturase type 1 family.</text>
</comment>
<dbReference type="GO" id="GO:0006629">
    <property type="term" value="P:lipid metabolic process"/>
    <property type="evidence" value="ECO:0007669"/>
    <property type="project" value="UniProtKB-KW"/>
</dbReference>
<evidence type="ECO:0000256" key="6">
    <source>
        <dbReference type="ARBA" id="ARBA00023098"/>
    </source>
</evidence>
<keyword evidence="5" id="KW-0560">Oxidoreductase</keyword>
<dbReference type="InterPro" id="IPR036400">
    <property type="entry name" value="Cyt_B5-like_heme/steroid_sf"/>
</dbReference>
<evidence type="ECO:0000256" key="3">
    <source>
        <dbReference type="ARBA" id="ARBA00022692"/>
    </source>
</evidence>
<dbReference type="InterPro" id="IPR001199">
    <property type="entry name" value="Cyt_B5-like_heme/steroid-bd"/>
</dbReference>
<comment type="subcellular location">
    <subcellularLocation>
        <location evidence="1">Membrane</location>
        <topology evidence="1">Multi-pass membrane protein</topology>
    </subcellularLocation>
</comment>
<evidence type="ECO:0000256" key="8">
    <source>
        <dbReference type="SAM" id="Phobius"/>
    </source>
</evidence>
<organism evidence="10 11">
    <name type="scientific">Elysia crispata</name>
    <name type="common">lettuce slug</name>
    <dbReference type="NCBI Taxonomy" id="231223"/>
    <lineage>
        <taxon>Eukaryota</taxon>
        <taxon>Metazoa</taxon>
        <taxon>Spiralia</taxon>
        <taxon>Lophotrochozoa</taxon>
        <taxon>Mollusca</taxon>
        <taxon>Gastropoda</taxon>
        <taxon>Heterobranchia</taxon>
        <taxon>Euthyneura</taxon>
        <taxon>Panpulmonata</taxon>
        <taxon>Sacoglossa</taxon>
        <taxon>Placobranchoidea</taxon>
        <taxon>Plakobranchidae</taxon>
        <taxon>Elysia</taxon>
    </lineage>
</organism>
<dbReference type="PROSITE" id="PS50255">
    <property type="entry name" value="CYTOCHROME_B5_2"/>
    <property type="match status" value="1"/>
</dbReference>
<dbReference type="AlphaFoldDB" id="A0AAE1D849"/>
<dbReference type="EMBL" id="JAWDGP010004939">
    <property type="protein sequence ID" value="KAK3760861.1"/>
    <property type="molecule type" value="Genomic_DNA"/>
</dbReference>
<evidence type="ECO:0000313" key="10">
    <source>
        <dbReference type="EMBL" id="KAK3760861.1"/>
    </source>
</evidence>
<evidence type="ECO:0000256" key="1">
    <source>
        <dbReference type="ARBA" id="ARBA00004141"/>
    </source>
</evidence>
<evidence type="ECO:0000256" key="2">
    <source>
        <dbReference type="ARBA" id="ARBA00009295"/>
    </source>
</evidence>
<dbReference type="SUPFAM" id="SSF55856">
    <property type="entry name" value="Cytochrome b5-like heme/steroid binding domain"/>
    <property type="match status" value="1"/>
</dbReference>
<keyword evidence="3 8" id="KW-0812">Transmembrane</keyword>
<accession>A0AAE1D849</accession>
<evidence type="ECO:0000256" key="7">
    <source>
        <dbReference type="ARBA" id="ARBA00023136"/>
    </source>
</evidence>
<dbReference type="Proteomes" id="UP001283361">
    <property type="component" value="Unassembled WGS sequence"/>
</dbReference>